<sequence>MLDSATKPQKRPLRSAGRRRLDVPGEAILSEKQVAFLEYKMKEIGNSLVDYRSSLKDTYCELLKDFDSILSLLTCSSEDVVQETSVNDILSRETSKKSIPQPP</sequence>
<dbReference type="AlphaFoldDB" id="A0A9W9MXC7"/>
<organism evidence="1 2">
    <name type="scientific">Penicillium cf. viridicatum</name>
    <dbReference type="NCBI Taxonomy" id="2972119"/>
    <lineage>
        <taxon>Eukaryota</taxon>
        <taxon>Fungi</taxon>
        <taxon>Dikarya</taxon>
        <taxon>Ascomycota</taxon>
        <taxon>Pezizomycotina</taxon>
        <taxon>Eurotiomycetes</taxon>
        <taxon>Eurotiomycetidae</taxon>
        <taxon>Eurotiales</taxon>
        <taxon>Aspergillaceae</taxon>
        <taxon>Penicillium</taxon>
    </lineage>
</organism>
<dbReference type="Proteomes" id="UP001150942">
    <property type="component" value="Unassembled WGS sequence"/>
</dbReference>
<reference evidence="1" key="2">
    <citation type="journal article" date="2023" name="IMA Fungus">
        <title>Comparative genomic study of the Penicillium genus elucidates a diverse pangenome and 15 lateral gene transfer events.</title>
        <authorList>
            <person name="Petersen C."/>
            <person name="Sorensen T."/>
            <person name="Nielsen M.R."/>
            <person name="Sondergaard T.E."/>
            <person name="Sorensen J.L."/>
            <person name="Fitzpatrick D.A."/>
            <person name="Frisvad J.C."/>
            <person name="Nielsen K.L."/>
        </authorList>
    </citation>
    <scope>NUCLEOTIDE SEQUENCE</scope>
    <source>
        <strain evidence="1">IBT 20477</strain>
    </source>
</reference>
<protein>
    <submittedName>
        <fullName evidence="1">Uncharacterized protein</fullName>
    </submittedName>
</protein>
<evidence type="ECO:0000313" key="1">
    <source>
        <dbReference type="EMBL" id="KAJ5209291.1"/>
    </source>
</evidence>
<gene>
    <name evidence="1" type="ORF">N7449_003670</name>
</gene>
<comment type="caution">
    <text evidence="1">The sequence shown here is derived from an EMBL/GenBank/DDBJ whole genome shotgun (WGS) entry which is preliminary data.</text>
</comment>
<accession>A0A9W9MXC7</accession>
<reference evidence="1" key="1">
    <citation type="submission" date="2022-11" db="EMBL/GenBank/DDBJ databases">
        <authorList>
            <person name="Petersen C."/>
        </authorList>
    </citation>
    <scope>NUCLEOTIDE SEQUENCE</scope>
    <source>
        <strain evidence="1">IBT 20477</strain>
    </source>
</reference>
<evidence type="ECO:0000313" key="2">
    <source>
        <dbReference type="Proteomes" id="UP001150942"/>
    </source>
</evidence>
<proteinExistence type="predicted"/>
<name>A0A9W9MXC7_9EURO</name>
<dbReference type="EMBL" id="JAPQKQ010000002">
    <property type="protein sequence ID" value="KAJ5209291.1"/>
    <property type="molecule type" value="Genomic_DNA"/>
</dbReference>
<dbReference type="OrthoDB" id="545169at2759"/>
<keyword evidence="2" id="KW-1185">Reference proteome</keyword>